<evidence type="ECO:0000313" key="5">
    <source>
        <dbReference type="RefSeq" id="XP_013875696.1"/>
    </source>
</evidence>
<feature type="region of interest" description="Disordered" evidence="2">
    <location>
        <begin position="584"/>
        <end position="626"/>
    </location>
</feature>
<feature type="coiled-coil region" evidence="1">
    <location>
        <begin position="339"/>
        <end position="449"/>
    </location>
</feature>
<gene>
    <name evidence="5" type="primary">LOC106525870</name>
</gene>
<reference evidence="5" key="1">
    <citation type="submission" date="2025-08" db="UniProtKB">
        <authorList>
            <consortium name="RefSeq"/>
        </authorList>
    </citation>
    <scope>IDENTIFICATION</scope>
</reference>
<organism evidence="4 5">
    <name type="scientific">Austrofundulus limnaeus</name>
    <name type="common">Annual killifish</name>
    <dbReference type="NCBI Taxonomy" id="52670"/>
    <lineage>
        <taxon>Eukaryota</taxon>
        <taxon>Metazoa</taxon>
        <taxon>Chordata</taxon>
        <taxon>Craniata</taxon>
        <taxon>Vertebrata</taxon>
        <taxon>Euteleostomi</taxon>
        <taxon>Actinopterygii</taxon>
        <taxon>Neopterygii</taxon>
        <taxon>Teleostei</taxon>
        <taxon>Neoteleostei</taxon>
        <taxon>Acanthomorphata</taxon>
        <taxon>Ovalentaria</taxon>
        <taxon>Atherinomorphae</taxon>
        <taxon>Cyprinodontiformes</taxon>
        <taxon>Rivulidae</taxon>
        <taxon>Austrofundulus</taxon>
    </lineage>
</organism>
<dbReference type="Gene3D" id="2.60.120.40">
    <property type="match status" value="1"/>
</dbReference>
<dbReference type="Proteomes" id="UP000192220">
    <property type="component" value="Unplaced"/>
</dbReference>
<feature type="signal peptide" evidence="3">
    <location>
        <begin position="1"/>
        <end position="23"/>
    </location>
</feature>
<keyword evidence="4" id="KW-1185">Reference proteome</keyword>
<evidence type="ECO:0000256" key="1">
    <source>
        <dbReference type="SAM" id="Coils"/>
    </source>
</evidence>
<name>A0A2I4C6R4_AUSLI</name>
<dbReference type="SUPFAM" id="SSF49842">
    <property type="entry name" value="TNF-like"/>
    <property type="match status" value="1"/>
</dbReference>
<feature type="region of interest" description="Disordered" evidence="2">
    <location>
        <begin position="98"/>
        <end position="151"/>
    </location>
</feature>
<proteinExistence type="predicted"/>
<evidence type="ECO:0000256" key="3">
    <source>
        <dbReference type="SAM" id="SignalP"/>
    </source>
</evidence>
<dbReference type="RefSeq" id="XP_013875696.1">
    <property type="nucleotide sequence ID" value="XM_014020242.1"/>
</dbReference>
<accession>A0A2I4C6R4</accession>
<evidence type="ECO:0000256" key="2">
    <source>
        <dbReference type="SAM" id="MobiDB-lite"/>
    </source>
</evidence>
<feature type="compositionally biased region" description="Polar residues" evidence="2">
    <location>
        <begin position="74"/>
        <end position="86"/>
    </location>
</feature>
<dbReference type="GeneID" id="106525870"/>
<dbReference type="STRING" id="52670.A0A2I4C6R4"/>
<dbReference type="InParanoid" id="A0A2I4C6R4"/>
<sequence length="888" mass="100628">MTAVGQLTLVLGLLVSAHCDVRARDPEVVEEGGVIETPMMRGTGKSPALIRPEPAHKCVSDGQSTPGDVPAGPQLQQEQGKPNQDQNDYQAFFSTQYEPNDQQNPTQPDLDPAETHTYHRHQHHQHQAPEDQLHRQRSPGADHVASSFPNIPPVLPAPDMMALVMSQLQPILEGFNHSLEYLSKQMEVLVQDVEELKSSQPRREQKERSEEDKLEKVFQQIGKAQRQMEDQCRNMENMLHSQHTQLHQNLSRFKMNVNLKLEHHQKLLQVSLQTMNTTLTELKLDQDQFPDQKLEDELPSTALLHPDPPDTGALWEAITHLDNMVVNNTMKVGSLMEDVESTSGAIEQLTQQLIVLEKQINQTARTSQVLFMETGLEVEQAKVVVQQRVEELAVNVTQHEQRLQEMDVDVDYLYTVLYRQNSSSDCMVLKAAIARLERGMANMTELANENRLALEETEGGGAEWVKTNDWEPVVEKLQHSLQQVEETLVLERSRTMNLDLGMIQLNSSVLALQERNTQQEVQLKLLSASFRSLLDDAIRHNEVLQLLLGEEVLEFLEWTHENQEAHSLPVLKEQIRELMKQLSLPSGTGDREDVPSADQPYHSSFSSLPSDWPPGGPRRSSGGGPFGQNQQLFLYPEIMQHAGDGSDLWNLEKKVEKMQHRVIQLEENVCFCNSIPADKEAPHSGAKVQLLQEVTLMKRQLEEHLSVFKNVFSNTDLLAGTRRTLELDKLWELMKKKDNKKGVKGQRKSRSRSKEPGVFDQIVGSLLFVGESPRRVSNGAILFQSSLNQGQFYSDSGTFIAPVDGIYLFTLTLDLRPGPTHVLLRWAEDGGEAFMSLQQQEVTEAGLVSSMSFLLLREREMMRLEVRKGEWAESKYNMLFVLLLQRTA</sequence>
<dbReference type="AlphaFoldDB" id="A0A2I4C6R4"/>
<evidence type="ECO:0000313" key="4">
    <source>
        <dbReference type="Proteomes" id="UP000192220"/>
    </source>
</evidence>
<keyword evidence="1" id="KW-0175">Coiled coil</keyword>
<feature type="region of interest" description="Disordered" evidence="2">
    <location>
        <begin position="38"/>
        <end position="86"/>
    </location>
</feature>
<protein>
    <submittedName>
        <fullName evidence="5">Multimerin-2 isoform X1</fullName>
    </submittedName>
</protein>
<dbReference type="InterPro" id="IPR008983">
    <property type="entry name" value="Tumour_necrosis_fac-like_dom"/>
</dbReference>
<keyword evidence="3" id="KW-0732">Signal</keyword>
<feature type="chain" id="PRO_5014140890" evidence="3">
    <location>
        <begin position="24"/>
        <end position="888"/>
    </location>
</feature>
<dbReference type="OrthoDB" id="8963519at2759"/>
<dbReference type="KEGG" id="alim:106525870"/>
<feature type="compositionally biased region" description="Polar residues" evidence="2">
    <location>
        <begin position="98"/>
        <end position="107"/>
    </location>
</feature>